<dbReference type="AlphaFoldDB" id="M8BSS3"/>
<reference evidence="1" key="1">
    <citation type="submission" date="2015-06" db="UniProtKB">
        <authorList>
            <consortium name="EnsemblPlants"/>
        </authorList>
    </citation>
    <scope>IDENTIFICATION</scope>
</reference>
<dbReference type="EnsemblPlants" id="EMT28055">
    <property type="protein sequence ID" value="EMT28055"/>
    <property type="gene ID" value="F775_42291"/>
</dbReference>
<sequence>MATSVGAVPSLEALLWPRSDSLPRAQGKPLTRQGGGMIYRSWSLLSSTVAIWGGAAAAGLAVVSLSGGKVPSLATSSFNF</sequence>
<evidence type="ECO:0000313" key="1">
    <source>
        <dbReference type="EnsemblPlants" id="EMT28055"/>
    </source>
</evidence>
<name>M8BSS3_AEGTA</name>
<protein>
    <submittedName>
        <fullName evidence="1">Uncharacterized protein</fullName>
    </submittedName>
</protein>
<proteinExistence type="predicted"/>
<organism evidence="1">
    <name type="scientific">Aegilops tauschii</name>
    <name type="common">Tausch's goatgrass</name>
    <name type="synonym">Aegilops squarrosa</name>
    <dbReference type="NCBI Taxonomy" id="37682"/>
    <lineage>
        <taxon>Eukaryota</taxon>
        <taxon>Viridiplantae</taxon>
        <taxon>Streptophyta</taxon>
        <taxon>Embryophyta</taxon>
        <taxon>Tracheophyta</taxon>
        <taxon>Spermatophyta</taxon>
        <taxon>Magnoliopsida</taxon>
        <taxon>Liliopsida</taxon>
        <taxon>Poales</taxon>
        <taxon>Poaceae</taxon>
        <taxon>BOP clade</taxon>
        <taxon>Pooideae</taxon>
        <taxon>Triticodae</taxon>
        <taxon>Triticeae</taxon>
        <taxon>Triticinae</taxon>
        <taxon>Aegilops</taxon>
    </lineage>
</organism>
<accession>M8BSS3</accession>